<feature type="compositionally biased region" description="Basic and acidic residues" evidence="1">
    <location>
        <begin position="82"/>
        <end position="93"/>
    </location>
</feature>
<feature type="compositionally biased region" description="Basic residues" evidence="1">
    <location>
        <begin position="1"/>
        <end position="12"/>
    </location>
</feature>
<evidence type="ECO:0000313" key="2">
    <source>
        <dbReference type="EMBL" id="CAI9105030.1"/>
    </source>
</evidence>
<dbReference type="Proteomes" id="UP001161247">
    <property type="component" value="Chromosome 5"/>
</dbReference>
<name>A0AAV1DDD5_OLDCO</name>
<protein>
    <submittedName>
        <fullName evidence="2">OLC1v1003859C1</fullName>
    </submittedName>
</protein>
<dbReference type="EMBL" id="OX459122">
    <property type="protein sequence ID" value="CAI9105030.1"/>
    <property type="molecule type" value="Genomic_DNA"/>
</dbReference>
<feature type="compositionally biased region" description="Basic and acidic residues" evidence="1">
    <location>
        <begin position="38"/>
        <end position="58"/>
    </location>
</feature>
<organism evidence="2 3">
    <name type="scientific">Oldenlandia corymbosa var. corymbosa</name>
    <dbReference type="NCBI Taxonomy" id="529605"/>
    <lineage>
        <taxon>Eukaryota</taxon>
        <taxon>Viridiplantae</taxon>
        <taxon>Streptophyta</taxon>
        <taxon>Embryophyta</taxon>
        <taxon>Tracheophyta</taxon>
        <taxon>Spermatophyta</taxon>
        <taxon>Magnoliopsida</taxon>
        <taxon>eudicotyledons</taxon>
        <taxon>Gunneridae</taxon>
        <taxon>Pentapetalae</taxon>
        <taxon>asterids</taxon>
        <taxon>lamiids</taxon>
        <taxon>Gentianales</taxon>
        <taxon>Rubiaceae</taxon>
        <taxon>Rubioideae</taxon>
        <taxon>Spermacoceae</taxon>
        <taxon>Hedyotis-Oldenlandia complex</taxon>
        <taxon>Oldenlandia</taxon>
    </lineage>
</organism>
<gene>
    <name evidence="2" type="ORF">OLC1_LOCUS13818</name>
</gene>
<dbReference type="AlphaFoldDB" id="A0AAV1DDD5"/>
<evidence type="ECO:0000256" key="1">
    <source>
        <dbReference type="SAM" id="MobiDB-lite"/>
    </source>
</evidence>
<keyword evidence="3" id="KW-1185">Reference proteome</keyword>
<sequence>MVGRRKKGKGVKNKGNSDEEAVNIAKLGSNLGSTRRSGRSEAAQRQEEELTRLIETIEGKTPSIRKGKGAGESMGTTVLGEEGQKVTGKERLSEGCLSGRKKDELLPRVSEPNVRRQLNWVDKSEEEAGGNAWDRFNPENVNVAMDMDIVLRKCRMKVTVVEKKVQKPAVEWRKVDTPVREVEGSAVGTHDQTKKIKTVKQVSTDGNGDKKVNGCQESQRQRGSIEVGGGVGEKRVSTDDHVTQDIAAGMSQPRIPKKTVSELDVGTNSHITNRSEEGAKPNLDPIF</sequence>
<evidence type="ECO:0000313" key="3">
    <source>
        <dbReference type="Proteomes" id="UP001161247"/>
    </source>
</evidence>
<accession>A0AAV1DDD5</accession>
<proteinExistence type="predicted"/>
<feature type="region of interest" description="Disordered" evidence="1">
    <location>
        <begin position="203"/>
        <end position="287"/>
    </location>
</feature>
<reference evidence="2" key="1">
    <citation type="submission" date="2023-03" db="EMBL/GenBank/DDBJ databases">
        <authorList>
            <person name="Julca I."/>
        </authorList>
    </citation>
    <scope>NUCLEOTIDE SEQUENCE</scope>
</reference>
<feature type="compositionally biased region" description="Basic and acidic residues" evidence="1">
    <location>
        <begin position="232"/>
        <end position="243"/>
    </location>
</feature>
<feature type="region of interest" description="Disordered" evidence="1">
    <location>
        <begin position="1"/>
        <end position="101"/>
    </location>
</feature>